<dbReference type="Proteomes" id="UP000422736">
    <property type="component" value="Chromosome 5"/>
</dbReference>
<name>A0ABX6EX63_KLUMA</name>
<dbReference type="EMBL" id="CP015058">
    <property type="protein sequence ID" value="QGN16939.1"/>
    <property type="molecule type" value="Genomic_DNA"/>
</dbReference>
<dbReference type="Pfam" id="PF08546">
    <property type="entry name" value="ApbA_C"/>
    <property type="match status" value="1"/>
</dbReference>
<protein>
    <submittedName>
        <fullName evidence="2">Cytochrome B translational activator protein CBS2</fullName>
    </submittedName>
</protein>
<dbReference type="InterPro" id="IPR013328">
    <property type="entry name" value="6PGD_dom2"/>
</dbReference>
<proteinExistence type="predicted"/>
<reference evidence="2 3" key="2">
    <citation type="submission" date="2019-11" db="EMBL/GenBank/DDBJ databases">
        <authorList>
            <person name="Lu H."/>
        </authorList>
    </citation>
    <scope>NUCLEOTIDE SEQUENCE [LARGE SCALE GENOMIC DNA]</scope>
    <source>
        <strain evidence="2 3">FIM1</strain>
    </source>
</reference>
<evidence type="ECO:0000313" key="3">
    <source>
        <dbReference type="Proteomes" id="UP000422736"/>
    </source>
</evidence>
<reference evidence="2 3" key="1">
    <citation type="submission" date="2016-03" db="EMBL/GenBank/DDBJ databases">
        <title>How can Kluyveromyces marxianus grow so fast - potential evolutionary course in Saccharomyces Complex revealed by comparative genomics.</title>
        <authorList>
            <person name="Mo W."/>
            <person name="Lu W."/>
            <person name="Yang X."/>
            <person name="Qi J."/>
            <person name="Lv H."/>
        </authorList>
    </citation>
    <scope>NUCLEOTIDE SEQUENCE [LARGE SCALE GENOMIC DNA]</scope>
    <source>
        <strain evidence="2 3">FIM1</strain>
    </source>
</reference>
<accession>A0ABX6EX63</accession>
<evidence type="ECO:0000259" key="1">
    <source>
        <dbReference type="Pfam" id="PF08546"/>
    </source>
</evidence>
<dbReference type="PANTHER" id="PTHR43765:SF4">
    <property type="entry name" value="CYTOCHROME B TRANSLATIONAL ACTIVATOR PROTEIN CBS2"/>
    <property type="match status" value="1"/>
</dbReference>
<gene>
    <name evidence="2" type="primary">CBS2</name>
    <name evidence="2" type="ORF">FIM1_3666</name>
</gene>
<organism evidence="2 3">
    <name type="scientific">Kluyveromyces marxianus</name>
    <name type="common">Yeast</name>
    <name type="synonym">Candida kefyr</name>
    <dbReference type="NCBI Taxonomy" id="4911"/>
    <lineage>
        <taxon>Eukaryota</taxon>
        <taxon>Fungi</taxon>
        <taxon>Dikarya</taxon>
        <taxon>Ascomycota</taxon>
        <taxon>Saccharomycotina</taxon>
        <taxon>Saccharomycetes</taxon>
        <taxon>Saccharomycetales</taxon>
        <taxon>Saccharomycetaceae</taxon>
        <taxon>Kluyveromyces</taxon>
    </lineage>
</organism>
<sequence length="370" mass="42596">MLLPRVYATGSSVVTSALVFDIAKIPYQPTVPNIVFLLQDPAHLANFTDQNSKLTVFGKIPDTKQFMASCAPPKLATGKLSSIDNLIVGEVSNKSFSITLQKYKCSLRKDSNVLLINPGFGLLELINKNIWTKEDERPNIFLGNIDNELDIIKPADDFALRIDRVPIPLSITKVPSRIESYSYLSESPKEWVNNSPLMQLIKKLNWNQNDNHIFKPSFFQYGDFMLIKFERLLVESCVEPLAMLLECELYGELLNSPFFFQMVDDLLAEQMHVLNITYPYLRNVKHYDTVFHRPTLKKVIQKHLHDRRFLTPSMLKKHRLLNKTNINQLTGYFVGLATYKRISIPQNELILRLVRGKVQTLKDKPLTWDL</sequence>
<dbReference type="SUPFAM" id="SSF48179">
    <property type="entry name" value="6-phosphogluconate dehydrogenase C-terminal domain-like"/>
    <property type="match status" value="1"/>
</dbReference>
<dbReference type="Gene3D" id="1.10.1040.10">
    <property type="entry name" value="N-(1-d-carboxylethyl)-l-norvaline Dehydrogenase, domain 2"/>
    <property type="match status" value="1"/>
</dbReference>
<keyword evidence="3" id="KW-1185">Reference proteome</keyword>
<feature type="domain" description="Ketopantoate reductase C-terminal" evidence="1">
    <location>
        <begin position="223"/>
        <end position="357"/>
    </location>
</feature>
<dbReference type="InterPro" id="IPR008927">
    <property type="entry name" value="6-PGluconate_DH-like_C_sf"/>
</dbReference>
<dbReference type="InterPro" id="IPR050838">
    <property type="entry name" value="Ketopantoate_reductase"/>
</dbReference>
<dbReference type="PANTHER" id="PTHR43765">
    <property type="entry name" value="2-DEHYDROPANTOATE 2-REDUCTASE-RELATED"/>
    <property type="match status" value="1"/>
</dbReference>
<evidence type="ECO:0000313" key="2">
    <source>
        <dbReference type="EMBL" id="QGN16939.1"/>
    </source>
</evidence>
<dbReference type="InterPro" id="IPR013752">
    <property type="entry name" value="KPA_reductase"/>
</dbReference>